<name>A0AAE0U1G8_9PEZI</name>
<keyword evidence="9" id="KW-0812">Transmembrane</keyword>
<dbReference type="InterPro" id="IPR050749">
    <property type="entry name" value="Glycosyl_Hydrolase_47"/>
</dbReference>
<dbReference type="AlphaFoldDB" id="A0AAE0U1G8"/>
<dbReference type="PANTHER" id="PTHR11742:SF89">
    <property type="entry name" value="ALPHA-1,2-MANNOSIDASE"/>
    <property type="match status" value="1"/>
</dbReference>
<evidence type="ECO:0000256" key="5">
    <source>
        <dbReference type="ARBA" id="ARBA00023157"/>
    </source>
</evidence>
<evidence type="ECO:0000256" key="8">
    <source>
        <dbReference type="RuleBase" id="RU361193"/>
    </source>
</evidence>
<comment type="pathway">
    <text evidence="2">Protein modification; protein glycosylation.</text>
</comment>
<dbReference type="SUPFAM" id="SSF48225">
    <property type="entry name" value="Seven-hairpin glycosidases"/>
    <property type="match status" value="1"/>
</dbReference>
<dbReference type="InterPro" id="IPR012341">
    <property type="entry name" value="6hp_glycosidase-like_sf"/>
</dbReference>
<evidence type="ECO:0000313" key="10">
    <source>
        <dbReference type="EMBL" id="KAK3387533.1"/>
    </source>
</evidence>
<dbReference type="EMBL" id="JAULSW010000003">
    <property type="protein sequence ID" value="KAK3387533.1"/>
    <property type="molecule type" value="Genomic_DNA"/>
</dbReference>
<dbReference type="PANTHER" id="PTHR11742">
    <property type="entry name" value="MANNOSYL-OLIGOSACCHARIDE ALPHA-1,2-MANNOSIDASE-RELATED"/>
    <property type="match status" value="1"/>
</dbReference>
<comment type="similarity">
    <text evidence="3 8">Belongs to the glycosyl hydrolase 47 family.</text>
</comment>
<dbReference type="GO" id="GO:0005509">
    <property type="term" value="F:calcium ion binding"/>
    <property type="evidence" value="ECO:0007669"/>
    <property type="project" value="InterPro"/>
</dbReference>
<evidence type="ECO:0000313" key="11">
    <source>
        <dbReference type="Proteomes" id="UP001285441"/>
    </source>
</evidence>
<dbReference type="InterPro" id="IPR036026">
    <property type="entry name" value="Seven-hairpin_glycosidases"/>
</dbReference>
<feature type="transmembrane region" description="Helical" evidence="9">
    <location>
        <begin position="12"/>
        <end position="29"/>
    </location>
</feature>
<dbReference type="Pfam" id="PF01532">
    <property type="entry name" value="Glyco_hydro_47"/>
    <property type="match status" value="1"/>
</dbReference>
<gene>
    <name evidence="10" type="ORF">B0H63DRAFT_541866</name>
</gene>
<keyword evidence="8" id="KW-0326">Glycosidase</keyword>
<evidence type="ECO:0000256" key="1">
    <source>
        <dbReference type="ARBA" id="ARBA00001913"/>
    </source>
</evidence>
<comment type="caution">
    <text evidence="10">The sequence shown here is derived from an EMBL/GenBank/DDBJ whole genome shotgun (WGS) entry which is preliminary data.</text>
</comment>
<protein>
    <recommendedName>
        <fullName evidence="8">alpha-1,2-Mannosidase</fullName>
        <ecNumber evidence="8">3.2.1.-</ecNumber>
    </recommendedName>
</protein>
<dbReference type="GO" id="GO:0036503">
    <property type="term" value="P:ERAD pathway"/>
    <property type="evidence" value="ECO:0007669"/>
    <property type="project" value="UniProtKB-ARBA"/>
</dbReference>
<keyword evidence="9" id="KW-1133">Transmembrane helix</keyword>
<evidence type="ECO:0000256" key="6">
    <source>
        <dbReference type="PIRSR" id="PIRSR601382-2"/>
    </source>
</evidence>
<dbReference type="GO" id="GO:0005975">
    <property type="term" value="P:carbohydrate metabolic process"/>
    <property type="evidence" value="ECO:0007669"/>
    <property type="project" value="InterPro"/>
</dbReference>
<keyword evidence="4 8" id="KW-0378">Hydrolase</keyword>
<accession>A0AAE0U1G8</accession>
<keyword evidence="6" id="KW-0106">Calcium</keyword>
<organism evidence="10 11">
    <name type="scientific">Podospora didyma</name>
    <dbReference type="NCBI Taxonomy" id="330526"/>
    <lineage>
        <taxon>Eukaryota</taxon>
        <taxon>Fungi</taxon>
        <taxon>Dikarya</taxon>
        <taxon>Ascomycota</taxon>
        <taxon>Pezizomycotina</taxon>
        <taxon>Sordariomycetes</taxon>
        <taxon>Sordariomycetidae</taxon>
        <taxon>Sordariales</taxon>
        <taxon>Podosporaceae</taxon>
        <taxon>Podospora</taxon>
    </lineage>
</organism>
<sequence length="533" mass="59468">MGARRRGALAPRAGIFLVIVTVIICFRYYRFDAGYDWSQHAQRFPVAEADMTRPPQGPPLRQGRVQYRFPRAAFVAPDARLASRREAVRDAFLRCWNSYKEHAWGYDELAPVSLKGKTTFGGWAATLVDSLDALLIMGLDAEFNATLPVVGALDWARTADSSINVFETTIRHLGGLLSAYDLSGERVLLLKAIELGDMLYMAFDTPNRMPPFWLNFAQAKAGTQRAGAADPSAAPTSLSLELTRLSQLTGNPKYFDATDRVKKFLARTQETTQLPGMWPVQMDFANERAWESRDFTLGALADSLYEYLPKMSALLGGHDAAYERMYTRAMDVVERHLLFRPMLPHGDDILFSGNARVLLEKEGVQQHVELVPEGQHLGCFAGGMFGLGGKLFGIEKHVEIGERLARGCAWAYDAFAAGVMPEIFGMIPCPSIAEGSIESVFLLYRMTGKAEYQEMAWRMFLAVQNATSTEHANSAILDVTIEASATGKLDSMESFFMAETLKYFYLVFSPPDLISLDQYVFNTEAHPLRRPKR</sequence>
<dbReference type="GO" id="GO:0005783">
    <property type="term" value="C:endoplasmic reticulum"/>
    <property type="evidence" value="ECO:0007669"/>
    <property type="project" value="TreeGrafter"/>
</dbReference>
<keyword evidence="5 7" id="KW-1015">Disulfide bond</keyword>
<dbReference type="GO" id="GO:0016020">
    <property type="term" value="C:membrane"/>
    <property type="evidence" value="ECO:0007669"/>
    <property type="project" value="InterPro"/>
</dbReference>
<keyword evidence="11" id="KW-1185">Reference proteome</keyword>
<reference evidence="10" key="2">
    <citation type="submission" date="2023-06" db="EMBL/GenBank/DDBJ databases">
        <authorList>
            <consortium name="Lawrence Berkeley National Laboratory"/>
            <person name="Haridas S."/>
            <person name="Hensen N."/>
            <person name="Bonometti L."/>
            <person name="Westerberg I."/>
            <person name="Brannstrom I.O."/>
            <person name="Guillou S."/>
            <person name="Cros-Aarteil S."/>
            <person name="Calhoun S."/>
            <person name="Kuo A."/>
            <person name="Mondo S."/>
            <person name="Pangilinan J."/>
            <person name="Riley R."/>
            <person name="LaButti K."/>
            <person name="Andreopoulos B."/>
            <person name="Lipzen A."/>
            <person name="Chen C."/>
            <person name="Yanf M."/>
            <person name="Daum C."/>
            <person name="Ng V."/>
            <person name="Clum A."/>
            <person name="Steindorff A."/>
            <person name="Ohm R."/>
            <person name="Martin F."/>
            <person name="Silar P."/>
            <person name="Natvig D."/>
            <person name="Lalanne C."/>
            <person name="Gautier V."/>
            <person name="Ament-velasquez S.L."/>
            <person name="Kruys A."/>
            <person name="Hutchinson M.I."/>
            <person name="Powell A.J."/>
            <person name="Barry K."/>
            <person name="Miller A.N."/>
            <person name="Grigoriev I.V."/>
            <person name="Debuchy R."/>
            <person name="Gladieux P."/>
            <person name="Thoren M.H."/>
            <person name="Johannesson H."/>
        </authorList>
    </citation>
    <scope>NUCLEOTIDE SEQUENCE</scope>
    <source>
        <strain evidence="10">CBS 232.78</strain>
    </source>
</reference>
<feature type="disulfide bond" evidence="7">
    <location>
        <begin position="379"/>
        <end position="408"/>
    </location>
</feature>
<dbReference type="Gene3D" id="1.50.10.10">
    <property type="match status" value="1"/>
</dbReference>
<dbReference type="InterPro" id="IPR001382">
    <property type="entry name" value="Glyco_hydro_47"/>
</dbReference>
<dbReference type="GO" id="GO:0004571">
    <property type="term" value="F:mannosyl-oligosaccharide 1,2-alpha-mannosidase activity"/>
    <property type="evidence" value="ECO:0007669"/>
    <property type="project" value="InterPro"/>
</dbReference>
<evidence type="ECO:0000256" key="3">
    <source>
        <dbReference type="ARBA" id="ARBA00007658"/>
    </source>
</evidence>
<evidence type="ECO:0000256" key="9">
    <source>
        <dbReference type="SAM" id="Phobius"/>
    </source>
</evidence>
<keyword evidence="9" id="KW-0472">Membrane</keyword>
<proteinExistence type="inferred from homology"/>
<evidence type="ECO:0000256" key="7">
    <source>
        <dbReference type="PIRSR" id="PIRSR601382-3"/>
    </source>
</evidence>
<feature type="binding site" evidence="6">
    <location>
        <position position="523"/>
    </location>
    <ligand>
        <name>Ca(2+)</name>
        <dbReference type="ChEBI" id="CHEBI:29108"/>
    </ligand>
</feature>
<reference evidence="10" key="1">
    <citation type="journal article" date="2023" name="Mol. Phylogenet. Evol.">
        <title>Genome-scale phylogeny and comparative genomics of the fungal order Sordariales.</title>
        <authorList>
            <person name="Hensen N."/>
            <person name="Bonometti L."/>
            <person name="Westerberg I."/>
            <person name="Brannstrom I.O."/>
            <person name="Guillou S."/>
            <person name="Cros-Aarteil S."/>
            <person name="Calhoun S."/>
            <person name="Haridas S."/>
            <person name="Kuo A."/>
            <person name="Mondo S."/>
            <person name="Pangilinan J."/>
            <person name="Riley R."/>
            <person name="LaButti K."/>
            <person name="Andreopoulos B."/>
            <person name="Lipzen A."/>
            <person name="Chen C."/>
            <person name="Yan M."/>
            <person name="Daum C."/>
            <person name="Ng V."/>
            <person name="Clum A."/>
            <person name="Steindorff A."/>
            <person name="Ohm R.A."/>
            <person name="Martin F."/>
            <person name="Silar P."/>
            <person name="Natvig D.O."/>
            <person name="Lalanne C."/>
            <person name="Gautier V."/>
            <person name="Ament-Velasquez S.L."/>
            <person name="Kruys A."/>
            <person name="Hutchinson M.I."/>
            <person name="Powell A.J."/>
            <person name="Barry K."/>
            <person name="Miller A.N."/>
            <person name="Grigoriev I.V."/>
            <person name="Debuchy R."/>
            <person name="Gladieux P."/>
            <person name="Hiltunen Thoren M."/>
            <person name="Johannesson H."/>
        </authorList>
    </citation>
    <scope>NUCLEOTIDE SEQUENCE</scope>
    <source>
        <strain evidence="10">CBS 232.78</strain>
    </source>
</reference>
<dbReference type="EC" id="3.2.1.-" evidence="8"/>
<keyword evidence="6" id="KW-0479">Metal-binding</keyword>
<dbReference type="Proteomes" id="UP001285441">
    <property type="component" value="Unassembled WGS sequence"/>
</dbReference>
<comment type="cofactor">
    <cofactor evidence="1 6">
        <name>Ca(2+)</name>
        <dbReference type="ChEBI" id="CHEBI:29108"/>
    </cofactor>
</comment>
<evidence type="ECO:0000256" key="2">
    <source>
        <dbReference type="ARBA" id="ARBA00004922"/>
    </source>
</evidence>
<evidence type="ECO:0000256" key="4">
    <source>
        <dbReference type="ARBA" id="ARBA00022801"/>
    </source>
</evidence>
<dbReference type="PRINTS" id="PR00747">
    <property type="entry name" value="GLYHDRLASE47"/>
</dbReference>